<dbReference type="EMBL" id="GL945451">
    <property type="protein sequence ID" value="EGO18410.1"/>
    <property type="molecule type" value="Genomic_DNA"/>
</dbReference>
<dbReference type="GeneID" id="18809395"/>
<protein>
    <submittedName>
        <fullName evidence="2">Uncharacterized protein</fullName>
    </submittedName>
</protein>
<evidence type="ECO:0000313" key="1">
    <source>
        <dbReference type="EMBL" id="EGO18410.1"/>
    </source>
</evidence>
<dbReference type="SUPFAM" id="SSF56672">
    <property type="entry name" value="DNA/RNA polymerases"/>
    <property type="match status" value="1"/>
</dbReference>
<dbReference type="KEGG" id="sla:SERLADRAFT_353395"/>
<dbReference type="RefSeq" id="XP_007324865.1">
    <property type="nucleotide sequence ID" value="XM_007324803.1"/>
</dbReference>
<evidence type="ECO:0000313" key="2">
    <source>
        <dbReference type="EMBL" id="EGO18425.1"/>
    </source>
</evidence>
<dbReference type="Proteomes" id="UP000008064">
    <property type="component" value="Unassembled WGS sequence"/>
</dbReference>
<dbReference type="KEGG" id="sla:SERLADRAFT_353386"/>
<dbReference type="AlphaFoldDB" id="F8PEM9"/>
<dbReference type="OrthoDB" id="3262920at2759"/>
<dbReference type="InterPro" id="IPR043502">
    <property type="entry name" value="DNA/RNA_pol_sf"/>
</dbReference>
<dbReference type="RefSeq" id="XP_007324853.1">
    <property type="nucleotide sequence ID" value="XM_007324791.1"/>
</dbReference>
<gene>
    <name evidence="2" type="ORF">SERLADRAFT_353386</name>
    <name evidence="1" type="ORF">SERLADRAFT_353395</name>
</gene>
<name>F8PEM9_SERL9</name>
<dbReference type="GeneID" id="18809396"/>
<accession>F8PEM9</accession>
<reference evidence="2" key="1">
    <citation type="submission" date="2011-04" db="EMBL/GenBank/DDBJ databases">
        <title>Evolution of plant cell wall degrading machinery underlies the functional diversity of forest fungi.</title>
        <authorList>
            <consortium name="US DOE Joint Genome Institute (JGI-PGF)"/>
            <person name="Eastwood D.C."/>
            <person name="Floudas D."/>
            <person name="Binder M."/>
            <person name="Majcherczyk A."/>
            <person name="Schneider P."/>
            <person name="Aerts A."/>
            <person name="Asiegbu F.O."/>
            <person name="Baker S.E."/>
            <person name="Barry K."/>
            <person name="Bendiksby M."/>
            <person name="Blumentritt M."/>
            <person name="Coutinho P.M."/>
            <person name="Cullen D."/>
            <person name="Cullen D."/>
            <person name="Gathman A."/>
            <person name="Goodell B."/>
            <person name="Henrissat B."/>
            <person name="Ihrmark K."/>
            <person name="Kauserud H."/>
            <person name="Kohler A."/>
            <person name="LaButti K."/>
            <person name="Lapidus A."/>
            <person name="Lavin J.L."/>
            <person name="Lee Y.-H."/>
            <person name="Lindquist E."/>
            <person name="Lilly W."/>
            <person name="Lucas S."/>
            <person name="Morin E."/>
            <person name="Murat C."/>
            <person name="Oguiza J.A."/>
            <person name="Park J."/>
            <person name="Pisabarro A.G."/>
            <person name="Riley R."/>
            <person name="Rosling A."/>
            <person name="Salamov A."/>
            <person name="Schmidt O."/>
            <person name="Schmutz J."/>
            <person name="Skrede I."/>
            <person name="Stenlid J."/>
            <person name="Wiebenga A."/>
            <person name="Xie X."/>
            <person name="Kues U."/>
            <person name="Hibbett D.S."/>
            <person name="Hoffmeister D."/>
            <person name="Hogberg N."/>
            <person name="Martin F."/>
            <person name="Grigoriev I.V."/>
            <person name="Watkinson S.C."/>
        </authorList>
    </citation>
    <scope>NUCLEOTIDE SEQUENCE</scope>
    <source>
        <strain evidence="2">S7.9</strain>
    </source>
</reference>
<proteinExistence type="predicted"/>
<organism>
    <name type="scientific">Serpula lacrymans var. lacrymans (strain S7.9)</name>
    <name type="common">Dry rot fungus</name>
    <dbReference type="NCBI Taxonomy" id="578457"/>
    <lineage>
        <taxon>Eukaryota</taxon>
        <taxon>Fungi</taxon>
        <taxon>Dikarya</taxon>
        <taxon>Basidiomycota</taxon>
        <taxon>Agaricomycotina</taxon>
        <taxon>Agaricomycetes</taxon>
        <taxon>Agaricomycetidae</taxon>
        <taxon>Boletales</taxon>
        <taxon>Coniophorineae</taxon>
        <taxon>Serpulaceae</taxon>
        <taxon>Serpula</taxon>
    </lineage>
</organism>
<dbReference type="HOGENOM" id="CLU_2962334_0_0_1"/>
<dbReference type="Gene3D" id="3.10.10.10">
    <property type="entry name" value="HIV Type 1 Reverse Transcriptase, subunit A, domain 1"/>
    <property type="match status" value="1"/>
</dbReference>
<dbReference type="EMBL" id="GL945450">
    <property type="protein sequence ID" value="EGO18425.1"/>
    <property type="molecule type" value="Genomic_DNA"/>
</dbReference>
<sequence length="59" mass="6743">MSPLSIHFIADLSAEANGLDCKMYPLSRDKHHHLDEFLDENLKSGYIQVSKSPYTSPFF</sequence>